<evidence type="ECO:0000256" key="3">
    <source>
        <dbReference type="ARBA" id="ARBA00022475"/>
    </source>
</evidence>
<feature type="transmembrane region" description="Helical" evidence="7">
    <location>
        <begin position="95"/>
        <end position="115"/>
    </location>
</feature>
<sequence length="318" mass="34501">MLVAVRGADTPSAATTVPARPGRPWWRRIPLAPYLYVLPALAMLVVWVYTPLCETFQLSFYHWNLIPSQPKKPVGMANYTAVVQLPELHKALVNTGIYIGSLMVFSLVLPLLIAILSQRVSGRARTFYQALIFVPFLVTPVATSAVWRWMFAPDGGTITVLAKHAGLDLGNVFRSPAMAIWAVVAICGWQMLGFGVLVVSAGLAGIDPDYGAAAALDGASAATVFRRITLPLLSPTLVFLGLMTILLGAQWTYPVIDILTQGGPSDSTTNIYYLLYEFGFRNFDAGSAAAAGMLFFLGFGVIALIFVELSERLSFYDN</sequence>
<dbReference type="GO" id="GO:0055085">
    <property type="term" value="P:transmembrane transport"/>
    <property type="evidence" value="ECO:0007669"/>
    <property type="project" value="InterPro"/>
</dbReference>
<dbReference type="Pfam" id="PF00528">
    <property type="entry name" value="BPD_transp_1"/>
    <property type="match status" value="1"/>
</dbReference>
<proteinExistence type="inferred from homology"/>
<dbReference type="Gene3D" id="1.10.3720.10">
    <property type="entry name" value="MetI-like"/>
    <property type="match status" value="1"/>
</dbReference>
<protein>
    <submittedName>
        <fullName evidence="9">sn-glycerol-3-phosphate transport system permease protein UgpA</fullName>
    </submittedName>
</protein>
<dbReference type="PANTHER" id="PTHR30193:SF37">
    <property type="entry name" value="INNER MEMBRANE ABC TRANSPORTER PERMEASE PROTEIN YCJO"/>
    <property type="match status" value="1"/>
</dbReference>
<gene>
    <name evidence="9" type="primary">ugpA_3</name>
    <name evidence="9" type="ORF">NRB56_36670</name>
</gene>
<keyword evidence="6 7" id="KW-0472">Membrane</keyword>
<evidence type="ECO:0000256" key="4">
    <source>
        <dbReference type="ARBA" id="ARBA00022692"/>
    </source>
</evidence>
<organism evidence="9 10">
    <name type="scientific">Nocardia aurantia</name>
    <dbReference type="NCBI Taxonomy" id="2585199"/>
    <lineage>
        <taxon>Bacteria</taxon>
        <taxon>Bacillati</taxon>
        <taxon>Actinomycetota</taxon>
        <taxon>Actinomycetes</taxon>
        <taxon>Mycobacteriales</taxon>
        <taxon>Nocardiaceae</taxon>
        <taxon>Nocardia</taxon>
    </lineage>
</organism>
<keyword evidence="3" id="KW-1003">Cell membrane</keyword>
<evidence type="ECO:0000256" key="6">
    <source>
        <dbReference type="ARBA" id="ARBA00023136"/>
    </source>
</evidence>
<dbReference type="AlphaFoldDB" id="A0A7K0DTC4"/>
<dbReference type="InterPro" id="IPR051393">
    <property type="entry name" value="ABC_transporter_permease"/>
</dbReference>
<dbReference type="SUPFAM" id="SSF161098">
    <property type="entry name" value="MetI-like"/>
    <property type="match status" value="1"/>
</dbReference>
<comment type="caution">
    <text evidence="9">The sequence shown here is derived from an EMBL/GenBank/DDBJ whole genome shotgun (WGS) entry which is preliminary data.</text>
</comment>
<feature type="transmembrane region" description="Helical" evidence="7">
    <location>
        <begin position="31"/>
        <end position="50"/>
    </location>
</feature>
<feature type="transmembrane region" description="Helical" evidence="7">
    <location>
        <begin position="178"/>
        <end position="199"/>
    </location>
</feature>
<evidence type="ECO:0000256" key="5">
    <source>
        <dbReference type="ARBA" id="ARBA00022989"/>
    </source>
</evidence>
<reference evidence="9 10" key="1">
    <citation type="submission" date="2019-10" db="EMBL/GenBank/DDBJ databases">
        <title>Nocardia macrotermitis sp. nov. and Nocardia aurantia sp. nov., isolated from the gut of fungus growing-termite Macrotermes natalensis.</title>
        <authorList>
            <person name="Benndorf R."/>
            <person name="Schwitalla J."/>
            <person name="Martin K."/>
            <person name="De Beer W."/>
            <person name="Kaster A.-K."/>
            <person name="Vollmers J."/>
            <person name="Poulsen M."/>
            <person name="Beemelmanns C."/>
        </authorList>
    </citation>
    <scope>NUCLEOTIDE SEQUENCE [LARGE SCALE GENOMIC DNA]</scope>
    <source>
        <strain evidence="9 10">RB56</strain>
    </source>
</reference>
<name>A0A7K0DTC4_9NOCA</name>
<comment type="subcellular location">
    <subcellularLocation>
        <location evidence="1 7">Cell membrane</location>
        <topology evidence="1 7">Multi-pass membrane protein</topology>
    </subcellularLocation>
</comment>
<evidence type="ECO:0000313" key="10">
    <source>
        <dbReference type="Proteomes" id="UP000431401"/>
    </source>
</evidence>
<feature type="transmembrane region" description="Helical" evidence="7">
    <location>
        <begin position="127"/>
        <end position="147"/>
    </location>
</feature>
<dbReference type="GO" id="GO:0005886">
    <property type="term" value="C:plasma membrane"/>
    <property type="evidence" value="ECO:0007669"/>
    <property type="project" value="UniProtKB-SubCell"/>
</dbReference>
<dbReference type="InterPro" id="IPR035906">
    <property type="entry name" value="MetI-like_sf"/>
</dbReference>
<keyword evidence="4 7" id="KW-0812">Transmembrane</keyword>
<dbReference type="RefSeq" id="WP_319943149.1">
    <property type="nucleotide sequence ID" value="NZ_WEGI01000007.1"/>
</dbReference>
<accession>A0A7K0DTC4</accession>
<keyword evidence="2 7" id="KW-0813">Transport</keyword>
<dbReference type="EMBL" id="WEGI01000007">
    <property type="protein sequence ID" value="MQY28084.1"/>
    <property type="molecule type" value="Genomic_DNA"/>
</dbReference>
<comment type="similarity">
    <text evidence="7">Belongs to the binding-protein-dependent transport system permease family.</text>
</comment>
<feature type="domain" description="ABC transmembrane type-1" evidence="8">
    <location>
        <begin position="92"/>
        <end position="306"/>
    </location>
</feature>
<feature type="transmembrane region" description="Helical" evidence="7">
    <location>
        <begin position="232"/>
        <end position="253"/>
    </location>
</feature>
<dbReference type="Proteomes" id="UP000431401">
    <property type="component" value="Unassembled WGS sequence"/>
</dbReference>
<evidence type="ECO:0000256" key="7">
    <source>
        <dbReference type="RuleBase" id="RU363032"/>
    </source>
</evidence>
<evidence type="ECO:0000256" key="2">
    <source>
        <dbReference type="ARBA" id="ARBA00022448"/>
    </source>
</evidence>
<feature type="transmembrane region" description="Helical" evidence="7">
    <location>
        <begin position="285"/>
        <end position="307"/>
    </location>
</feature>
<dbReference type="InterPro" id="IPR000515">
    <property type="entry name" value="MetI-like"/>
</dbReference>
<keyword evidence="10" id="KW-1185">Reference proteome</keyword>
<dbReference type="PROSITE" id="PS50928">
    <property type="entry name" value="ABC_TM1"/>
    <property type="match status" value="1"/>
</dbReference>
<evidence type="ECO:0000256" key="1">
    <source>
        <dbReference type="ARBA" id="ARBA00004651"/>
    </source>
</evidence>
<keyword evidence="5 7" id="KW-1133">Transmembrane helix</keyword>
<dbReference type="PANTHER" id="PTHR30193">
    <property type="entry name" value="ABC TRANSPORTER PERMEASE PROTEIN"/>
    <property type="match status" value="1"/>
</dbReference>
<evidence type="ECO:0000313" key="9">
    <source>
        <dbReference type="EMBL" id="MQY28084.1"/>
    </source>
</evidence>
<evidence type="ECO:0000259" key="8">
    <source>
        <dbReference type="PROSITE" id="PS50928"/>
    </source>
</evidence>